<dbReference type="Gene3D" id="3.40.50.300">
    <property type="entry name" value="P-loop containing nucleotide triphosphate hydrolases"/>
    <property type="match status" value="2"/>
</dbReference>
<organism evidence="11 12">
    <name type="scientific">Nonomuraea corallina</name>
    <dbReference type="NCBI Taxonomy" id="2989783"/>
    <lineage>
        <taxon>Bacteria</taxon>
        <taxon>Bacillati</taxon>
        <taxon>Actinomycetota</taxon>
        <taxon>Actinomycetes</taxon>
        <taxon>Streptosporangiales</taxon>
        <taxon>Streptosporangiaceae</taxon>
        <taxon>Nonomuraea</taxon>
    </lineage>
</organism>
<dbReference type="InterPro" id="IPR006483">
    <property type="entry name" value="CRISPR-assoc_Cas3_HD"/>
</dbReference>
<keyword evidence="5" id="KW-0547">Nucleotide-binding</keyword>
<dbReference type="InterPro" id="IPR014001">
    <property type="entry name" value="Helicase_ATP-bd"/>
</dbReference>
<keyword evidence="12" id="KW-1185">Reference proteome</keyword>
<comment type="similarity">
    <text evidence="2">In the central section; belongs to the CRISPR-associated helicase Cas3 family.</text>
</comment>
<dbReference type="EMBL" id="JAPNNL010000115">
    <property type="protein sequence ID" value="MDA0636626.1"/>
    <property type="molecule type" value="Genomic_DNA"/>
</dbReference>
<dbReference type="Pfam" id="PF18019">
    <property type="entry name" value="Cas3_HD"/>
    <property type="match status" value="1"/>
</dbReference>
<evidence type="ECO:0000256" key="1">
    <source>
        <dbReference type="ARBA" id="ARBA00006847"/>
    </source>
</evidence>
<evidence type="ECO:0000256" key="4">
    <source>
        <dbReference type="ARBA" id="ARBA00022723"/>
    </source>
</evidence>
<evidence type="ECO:0000256" key="5">
    <source>
        <dbReference type="ARBA" id="ARBA00022741"/>
    </source>
</evidence>
<dbReference type="SUPFAM" id="SSF52540">
    <property type="entry name" value="P-loop containing nucleoside triphosphate hydrolases"/>
    <property type="match status" value="1"/>
</dbReference>
<dbReference type="RefSeq" id="WP_270157518.1">
    <property type="nucleotide sequence ID" value="NZ_JAPNNL010000115.1"/>
</dbReference>
<evidence type="ECO:0000256" key="2">
    <source>
        <dbReference type="ARBA" id="ARBA00009046"/>
    </source>
</evidence>
<dbReference type="Gene3D" id="1.10.3210.30">
    <property type="match status" value="1"/>
</dbReference>
<feature type="domain" description="HD Cas3-type" evidence="10">
    <location>
        <begin position="16"/>
        <end position="211"/>
    </location>
</feature>
<keyword evidence="4" id="KW-0479">Metal-binding</keyword>
<keyword evidence="6" id="KW-0378">Hydrolase</keyword>
<evidence type="ECO:0000256" key="8">
    <source>
        <dbReference type="ARBA" id="ARBA00022840"/>
    </source>
</evidence>
<evidence type="ECO:0000313" key="11">
    <source>
        <dbReference type="EMBL" id="MDA0636626.1"/>
    </source>
</evidence>
<keyword evidence="8" id="KW-0067">ATP-binding</keyword>
<dbReference type="Pfam" id="PF18395">
    <property type="entry name" value="Cas3_C"/>
    <property type="match status" value="1"/>
</dbReference>
<proteinExistence type="inferred from homology"/>
<dbReference type="PROSITE" id="PS51643">
    <property type="entry name" value="HD_CAS3"/>
    <property type="match status" value="1"/>
</dbReference>
<dbReference type="PANTHER" id="PTHR47963">
    <property type="entry name" value="DEAD-BOX ATP-DEPENDENT RNA HELICASE 47, MITOCHONDRIAL"/>
    <property type="match status" value="1"/>
</dbReference>
<dbReference type="NCBIfam" id="TIGR01596">
    <property type="entry name" value="cas3_HD"/>
    <property type="match status" value="1"/>
</dbReference>
<dbReference type="InterPro" id="IPR027417">
    <property type="entry name" value="P-loop_NTPase"/>
</dbReference>
<evidence type="ECO:0000313" key="12">
    <source>
        <dbReference type="Proteomes" id="UP001144036"/>
    </source>
</evidence>
<dbReference type="Pfam" id="PF00270">
    <property type="entry name" value="DEAD"/>
    <property type="match status" value="1"/>
</dbReference>
<dbReference type="Proteomes" id="UP001144036">
    <property type="component" value="Unassembled WGS sequence"/>
</dbReference>
<dbReference type="InterPro" id="IPR041372">
    <property type="entry name" value="Cas3_C"/>
</dbReference>
<name>A0ABT4SI72_9ACTN</name>
<dbReference type="InterPro" id="IPR011545">
    <property type="entry name" value="DEAD/DEAH_box_helicase_dom"/>
</dbReference>
<accession>A0ABT4SI72</accession>
<keyword evidence="7" id="KW-0347">Helicase</keyword>
<evidence type="ECO:0000259" key="10">
    <source>
        <dbReference type="PROSITE" id="PS51643"/>
    </source>
</evidence>
<dbReference type="InterPro" id="IPR050547">
    <property type="entry name" value="DEAD_box_RNA_helicases"/>
</dbReference>
<evidence type="ECO:0000256" key="9">
    <source>
        <dbReference type="ARBA" id="ARBA00023118"/>
    </source>
</evidence>
<reference evidence="11" key="1">
    <citation type="submission" date="2022-11" db="EMBL/GenBank/DDBJ databases">
        <title>Nonomuraea corallina sp. nov., a new species of the genus Nonomuraea isolated from sea side sediment in Thai sea.</title>
        <authorList>
            <person name="Ngamcharungchit C."/>
            <person name="Matsumoto A."/>
            <person name="Suriyachadkun C."/>
            <person name="Panbangred W."/>
            <person name="Inahashi Y."/>
            <person name="Intra B."/>
        </authorList>
    </citation>
    <scope>NUCLEOTIDE SEQUENCE</scope>
    <source>
        <strain evidence="11">MCN248</strain>
    </source>
</reference>
<dbReference type="CDD" id="cd09641">
    <property type="entry name" value="Cas3''_I"/>
    <property type="match status" value="1"/>
</dbReference>
<dbReference type="PANTHER" id="PTHR47963:SF9">
    <property type="entry name" value="CRISPR-ASSOCIATED ENDONUCLEASE_HELICASE CAS3"/>
    <property type="match status" value="1"/>
</dbReference>
<comment type="similarity">
    <text evidence="1">In the N-terminal section; belongs to the CRISPR-associated nuclease Cas3-HD family.</text>
</comment>
<keyword evidence="3" id="KW-0540">Nuclease</keyword>
<dbReference type="SMART" id="SM00487">
    <property type="entry name" value="DEXDc"/>
    <property type="match status" value="1"/>
</dbReference>
<sequence length="902" mass="98679">MEHEAVDMLIWGKSRNLPKSYPLACHLLDAAAMAHVLWHDYLSPNLKRRIADAIGTTADAAGQLVAFWAGLHDIGKCMACFQSMDVTQFGHLSGYPEAIGEKRRHEYAAHVWLSQPFARLGYGARRPKDPAFLIAQLLGGHHGRFSARDHRECRFKATEVLAELGDGKWEAQREALFRTVSEITEPPPAPASFSAEAAALACGIVILADWLVSQDDYLKQRLPQIPADASGLRRHYEDSLRLSPSLIDAAGLRPVRFRSASFADEFSHIERPNALQHSVAEHLPTLLTGGPGLFLVTAPMGIGKTEAAFHGARLLGQASGTPGFLFALPTMATADQMYGRARAYGESGAEDDAALTLLHSMAWLNDAYTAEGVDTTVISEDASVAAPDWLHGKKRGLLAPMSVGTIDQVLLSVLPLKHMPLRMLGLAGKVLIVDEVHAYDAYMQKLLAKALIWLGRLGVPVVLMSATLPTRIAARLVSSYLEGAGHSGISLPPITYPGWAFADAATGKISPFEIEIEPSTLHVERRPVPVRSSALDRSQVLRDVLAPLVDEGGCAGVVCNTVAEAQQTYLFLRDWFDTLPQAPELTLLHARFPARRREEITSEITRKFGKCKICQPSDRCGHRPKAVVVATQVIEQSLDLDFDLVISDLAPVALLLQRAGRCQRHAGRLRPAWAAGRRLVVLRPSDEKGELVLPRSWPFIYSPSLLRRTDHEITDDEITIPDDVQKLVEQVYDDSFANGELSEEDLEWIGKEIAEEGIADMIAIPSPDEVSGLHQLTSSDAQEDLVATRLGADSTRVLCAYQRPDGSLYLDEACTTKLPDATKLPRQVIKEILAETIPLRSSMLAGRDAANDPPSSWRDSAWLRDLALVPLRIGADGSATGWVGQREFLLHTDLGLQITTHA</sequence>
<comment type="caution">
    <text evidence="11">The sequence shown here is derived from an EMBL/GenBank/DDBJ whole genome shotgun (WGS) entry which is preliminary data.</text>
</comment>
<dbReference type="InterPro" id="IPR054712">
    <property type="entry name" value="Cas3-like_dom"/>
</dbReference>
<gene>
    <name evidence="11" type="primary">cas3</name>
    <name evidence="11" type="ORF">OUY22_24710</name>
</gene>
<keyword evidence="9" id="KW-0051">Antiviral defense</keyword>
<evidence type="ECO:0000256" key="3">
    <source>
        <dbReference type="ARBA" id="ARBA00022722"/>
    </source>
</evidence>
<dbReference type="InterPro" id="IPR006474">
    <property type="entry name" value="Helicase_Cas3_CRISPR-ass_core"/>
</dbReference>
<evidence type="ECO:0000256" key="7">
    <source>
        <dbReference type="ARBA" id="ARBA00022806"/>
    </source>
</evidence>
<dbReference type="InterPro" id="IPR038257">
    <property type="entry name" value="CRISPR-assoc_Cas3_HD_sf"/>
</dbReference>
<evidence type="ECO:0000256" key="6">
    <source>
        <dbReference type="ARBA" id="ARBA00022801"/>
    </source>
</evidence>
<dbReference type="NCBIfam" id="TIGR01587">
    <property type="entry name" value="cas3_core"/>
    <property type="match status" value="1"/>
</dbReference>
<protein>
    <submittedName>
        <fullName evidence="11">CRISPR-associated helicase Cas3</fullName>
    </submittedName>
</protein>
<dbReference type="Pfam" id="PF22590">
    <property type="entry name" value="Cas3-like_C_2"/>
    <property type="match status" value="1"/>
</dbReference>